<gene>
    <name evidence="1" type="ORF">ACI1P1_06250</name>
</gene>
<organism evidence="1 2">
    <name type="scientific">Paenibacillus mesotrionivorans</name>
    <dbReference type="NCBI Taxonomy" id="3160968"/>
    <lineage>
        <taxon>Bacteria</taxon>
        <taxon>Bacillati</taxon>
        <taxon>Bacillota</taxon>
        <taxon>Bacilli</taxon>
        <taxon>Bacillales</taxon>
        <taxon>Paenibacillaceae</taxon>
        <taxon>Paenibacillus</taxon>
    </lineage>
</organism>
<comment type="caution">
    <text evidence="1">The sequence shown here is derived from an EMBL/GenBank/DDBJ whole genome shotgun (WGS) entry which is preliminary data.</text>
</comment>
<accession>A0ACC7NT39</accession>
<keyword evidence="2" id="KW-1185">Reference proteome</keyword>
<dbReference type="Proteomes" id="UP001631969">
    <property type="component" value="Unassembled WGS sequence"/>
</dbReference>
<dbReference type="EMBL" id="JBJURJ010000003">
    <property type="protein sequence ID" value="MFM9327904.1"/>
    <property type="molecule type" value="Genomic_DNA"/>
</dbReference>
<proteinExistence type="predicted"/>
<keyword evidence="1" id="KW-0560">Oxidoreductase</keyword>
<protein>
    <submittedName>
        <fullName evidence="1">SDR family NAD(P)-dependent oxidoreductase</fullName>
        <ecNumber evidence="1">1.1.1.-</ecNumber>
    </submittedName>
</protein>
<sequence length="261" mass="27967">MSKPLENQVAIVTGGGTGIGRGICIDLANRGAKVIITGRRLSMLDETKTIIEQNGGWAQSVVLDVANKDNINEVIDQVYAEHGRIDIFVNNAGNLSEPAFVYNMKDEDWDAVLKTHLYGSFYCLKAVSKKMKEANYGRILNISSVAAINGFNGSVNYAAAKGGIEAMTKSLAKELGVHGITVNAIQPGIIETPMATDFVAAMGETFIKDTPVRRLGQPQDVAVAAAFYCSPEAGFITGTILKVDGGYMLQSSMDQFVFSVC</sequence>
<name>A0ACC7NT39_9BACL</name>
<dbReference type="EC" id="1.1.1.-" evidence="1"/>
<evidence type="ECO:0000313" key="2">
    <source>
        <dbReference type="Proteomes" id="UP001631969"/>
    </source>
</evidence>
<reference evidence="1" key="1">
    <citation type="submission" date="2024-12" db="EMBL/GenBank/DDBJ databases">
        <authorList>
            <person name="Wu N."/>
        </authorList>
    </citation>
    <scope>NUCLEOTIDE SEQUENCE</scope>
    <source>
        <strain evidence="1">P15</strain>
    </source>
</reference>
<evidence type="ECO:0000313" key="1">
    <source>
        <dbReference type="EMBL" id="MFM9327904.1"/>
    </source>
</evidence>